<reference evidence="2 3" key="1">
    <citation type="submission" date="2023-11" db="EMBL/GenBank/DDBJ databases">
        <title>Draft genome sequence and annotation of the polyextremotolerant black yeast-like fungus Aureobasidium pullulans NRRL 62042.</title>
        <authorList>
            <person name="Dielentheis-Frenken M.R.E."/>
            <person name="Wibberg D."/>
            <person name="Blank L.M."/>
            <person name="Tiso T."/>
        </authorList>
    </citation>
    <scope>NUCLEOTIDE SEQUENCE [LARGE SCALE GENOMIC DNA]</scope>
    <source>
        <strain evidence="2 3">NRRL 62042</strain>
    </source>
</reference>
<dbReference type="Proteomes" id="UP001341245">
    <property type="component" value="Unassembled WGS sequence"/>
</dbReference>
<organism evidence="2 3">
    <name type="scientific">Aureobasidium pullulans</name>
    <name type="common">Black yeast</name>
    <name type="synonym">Pullularia pullulans</name>
    <dbReference type="NCBI Taxonomy" id="5580"/>
    <lineage>
        <taxon>Eukaryota</taxon>
        <taxon>Fungi</taxon>
        <taxon>Dikarya</taxon>
        <taxon>Ascomycota</taxon>
        <taxon>Pezizomycotina</taxon>
        <taxon>Dothideomycetes</taxon>
        <taxon>Dothideomycetidae</taxon>
        <taxon>Dothideales</taxon>
        <taxon>Saccotheciaceae</taxon>
        <taxon>Aureobasidium</taxon>
    </lineage>
</organism>
<keyword evidence="1" id="KW-0175">Coiled coil</keyword>
<gene>
    <name evidence="2" type="ORF">QM012_003413</name>
</gene>
<dbReference type="EMBL" id="JASGXD010000016">
    <property type="protein sequence ID" value="KAK6000688.1"/>
    <property type="molecule type" value="Genomic_DNA"/>
</dbReference>
<evidence type="ECO:0000256" key="1">
    <source>
        <dbReference type="SAM" id="Coils"/>
    </source>
</evidence>
<evidence type="ECO:0000313" key="2">
    <source>
        <dbReference type="EMBL" id="KAK6000688.1"/>
    </source>
</evidence>
<feature type="coiled-coil region" evidence="1">
    <location>
        <begin position="11"/>
        <end position="45"/>
    </location>
</feature>
<sequence length="130" mass="15106">MTALDRIKISVESLEQQTEAAGARMQELEAKLKQDTVNIKLENEDPKVKDEMGDFEIKAMSARSASSKKYQLYHKAVKLMEELRSGEIDHCVEAIYCNGHDWLTECISRWEEENKKAEGEIRKLEWQMKN</sequence>
<proteinExistence type="predicted"/>
<evidence type="ECO:0000313" key="3">
    <source>
        <dbReference type="Proteomes" id="UP001341245"/>
    </source>
</evidence>
<name>A0ABR0T8B9_AURPU</name>
<comment type="caution">
    <text evidence="2">The sequence shown here is derived from an EMBL/GenBank/DDBJ whole genome shotgun (WGS) entry which is preliminary data.</text>
</comment>
<protein>
    <submittedName>
        <fullName evidence="2">Uncharacterized protein</fullName>
    </submittedName>
</protein>
<keyword evidence="3" id="KW-1185">Reference proteome</keyword>
<accession>A0ABR0T8B9</accession>